<dbReference type="OMA" id="WLDANEY"/>
<dbReference type="Proteomes" id="UP000054270">
    <property type="component" value="Unassembled WGS sequence"/>
</dbReference>
<name>A0A0D2L9J0_HYPSF</name>
<organism evidence="1 2">
    <name type="scientific">Hypholoma sublateritium (strain FD-334 SS-4)</name>
    <dbReference type="NCBI Taxonomy" id="945553"/>
    <lineage>
        <taxon>Eukaryota</taxon>
        <taxon>Fungi</taxon>
        <taxon>Dikarya</taxon>
        <taxon>Basidiomycota</taxon>
        <taxon>Agaricomycotina</taxon>
        <taxon>Agaricomycetes</taxon>
        <taxon>Agaricomycetidae</taxon>
        <taxon>Agaricales</taxon>
        <taxon>Agaricineae</taxon>
        <taxon>Strophariaceae</taxon>
        <taxon>Hypholoma</taxon>
    </lineage>
</organism>
<dbReference type="OrthoDB" id="3182376at2759"/>
<protein>
    <submittedName>
        <fullName evidence="1">Uncharacterized protein</fullName>
    </submittedName>
</protein>
<dbReference type="AlphaFoldDB" id="A0A0D2L9J0"/>
<reference evidence="2" key="1">
    <citation type="submission" date="2014-04" db="EMBL/GenBank/DDBJ databases">
        <title>Evolutionary Origins and Diversification of the Mycorrhizal Mutualists.</title>
        <authorList>
            <consortium name="DOE Joint Genome Institute"/>
            <consortium name="Mycorrhizal Genomics Consortium"/>
            <person name="Kohler A."/>
            <person name="Kuo A."/>
            <person name="Nagy L.G."/>
            <person name="Floudas D."/>
            <person name="Copeland A."/>
            <person name="Barry K.W."/>
            <person name="Cichocki N."/>
            <person name="Veneault-Fourrey C."/>
            <person name="LaButti K."/>
            <person name="Lindquist E.A."/>
            <person name="Lipzen A."/>
            <person name="Lundell T."/>
            <person name="Morin E."/>
            <person name="Murat C."/>
            <person name="Riley R."/>
            <person name="Ohm R."/>
            <person name="Sun H."/>
            <person name="Tunlid A."/>
            <person name="Henrissat B."/>
            <person name="Grigoriev I.V."/>
            <person name="Hibbett D.S."/>
            <person name="Martin F."/>
        </authorList>
    </citation>
    <scope>NUCLEOTIDE SEQUENCE [LARGE SCALE GENOMIC DNA]</scope>
    <source>
        <strain evidence="2">FD-334 SS-4</strain>
    </source>
</reference>
<gene>
    <name evidence="1" type="ORF">HYPSUDRAFT_54069</name>
</gene>
<keyword evidence="2" id="KW-1185">Reference proteome</keyword>
<evidence type="ECO:0000313" key="1">
    <source>
        <dbReference type="EMBL" id="KJA23892.1"/>
    </source>
</evidence>
<evidence type="ECO:0000313" key="2">
    <source>
        <dbReference type="Proteomes" id="UP000054270"/>
    </source>
</evidence>
<dbReference type="EMBL" id="KN817540">
    <property type="protein sequence ID" value="KJA23892.1"/>
    <property type="molecule type" value="Genomic_DNA"/>
</dbReference>
<proteinExistence type="predicted"/>
<accession>A0A0D2L9J0</accession>
<dbReference type="STRING" id="945553.A0A0D2L9J0"/>
<sequence length="219" mass="25308">MPKNSPQKLVEWAKNPNKSQSLLDWLDANEYERKVLFNHKRIPLRLNKVECGQRAAAALFSDDIDLKAAYAANPRYFSNTILDHLRHWGVKYRRFNRKIGSWAARIKYKDIPKGPLRDKINKLMLSTFPQWSRIHVYWRTDSYYNTFWSGKEPNNPPPKSLSPKCASKVVNNGTIVSQKKPTPEYIVIEDTPSPRAISPDCSDGEIMVLNRVAPSLKIR</sequence>